<dbReference type="AlphaFoldDB" id="A0A450SDF5"/>
<feature type="domain" description="M23ase beta-sheet core" evidence="7">
    <location>
        <begin position="92"/>
        <end position="193"/>
    </location>
</feature>
<protein>
    <submittedName>
        <fullName evidence="8">Peptidase family M23</fullName>
    </submittedName>
</protein>
<evidence type="ECO:0000256" key="4">
    <source>
        <dbReference type="ARBA" id="ARBA00023157"/>
    </source>
</evidence>
<accession>A0A450SDF5</accession>
<evidence type="ECO:0000256" key="2">
    <source>
        <dbReference type="ARBA" id="ARBA00022729"/>
    </source>
</evidence>
<evidence type="ECO:0000256" key="1">
    <source>
        <dbReference type="ARBA" id="ARBA00022723"/>
    </source>
</evidence>
<keyword evidence="2" id="KW-0732">Signal</keyword>
<feature type="compositionally biased region" description="Basic and acidic residues" evidence="6">
    <location>
        <begin position="73"/>
        <end position="96"/>
    </location>
</feature>
<keyword evidence="4" id="KW-1015">Disulfide bond</keyword>
<evidence type="ECO:0000256" key="5">
    <source>
        <dbReference type="ARBA" id="ARBA00024361"/>
    </source>
</evidence>
<reference evidence="8" key="1">
    <citation type="submission" date="2019-02" db="EMBL/GenBank/DDBJ databases">
        <authorList>
            <person name="Gruber-Vodicka R. H."/>
            <person name="Seah K. B. B."/>
        </authorList>
    </citation>
    <scope>NUCLEOTIDE SEQUENCE</scope>
    <source>
        <strain evidence="8">BECK_DK161</strain>
    </source>
</reference>
<evidence type="ECO:0000313" key="8">
    <source>
        <dbReference type="EMBL" id="VFJ50505.1"/>
    </source>
</evidence>
<dbReference type="Gene3D" id="2.70.70.10">
    <property type="entry name" value="Glucose Permease (Domain IIA)"/>
    <property type="match status" value="1"/>
</dbReference>
<organism evidence="8">
    <name type="scientific">Candidatus Kentrum sp. DK</name>
    <dbReference type="NCBI Taxonomy" id="2126562"/>
    <lineage>
        <taxon>Bacteria</taxon>
        <taxon>Pseudomonadati</taxon>
        <taxon>Pseudomonadota</taxon>
        <taxon>Gammaproteobacteria</taxon>
        <taxon>Candidatus Kentrum</taxon>
    </lineage>
</organism>
<evidence type="ECO:0000259" key="7">
    <source>
        <dbReference type="Pfam" id="PF01551"/>
    </source>
</evidence>
<dbReference type="PANTHER" id="PTHR11329">
    <property type="entry name" value="LEUKOCYTE CELL-DERIVED CHEMOTAXIN 2"/>
    <property type="match status" value="1"/>
</dbReference>
<keyword evidence="3" id="KW-0862">Zinc</keyword>
<feature type="region of interest" description="Disordered" evidence="6">
    <location>
        <begin position="64"/>
        <end position="96"/>
    </location>
</feature>
<keyword evidence="1" id="KW-0479">Metal-binding</keyword>
<dbReference type="InterPro" id="IPR008663">
    <property type="entry name" value="LECT2"/>
</dbReference>
<proteinExistence type="inferred from homology"/>
<dbReference type="PANTHER" id="PTHR11329:SF0">
    <property type="entry name" value="LEUKOCYTE CELL-DERIVED CHEMOTAXIN-2"/>
    <property type="match status" value="1"/>
</dbReference>
<dbReference type="InterPro" id="IPR011055">
    <property type="entry name" value="Dup_hybrid_motif"/>
</dbReference>
<dbReference type="SUPFAM" id="SSF51261">
    <property type="entry name" value="Duplicated hybrid motif"/>
    <property type="match status" value="1"/>
</dbReference>
<name>A0A450SDF5_9GAMM</name>
<dbReference type="Pfam" id="PF01551">
    <property type="entry name" value="Peptidase_M23"/>
    <property type="match status" value="1"/>
</dbReference>
<dbReference type="InterPro" id="IPR016047">
    <property type="entry name" value="M23ase_b-sheet_dom"/>
</dbReference>
<gene>
    <name evidence="8" type="ORF">BECKDK2373C_GA0170839_102911</name>
</gene>
<sequence length="198" mass="20524">MIGHAVGGWSEGAFKGTSTNAVIGRTTAAAVAGGVSAKLGGGKFANGAMTGAFAHLFSNEAQRKWSNPTGGKVRGDDRWGGGRFDSPRGNRPHEATDYVAEPGQNVVAVTGGKIDKIGYAYGDDLSYRYVRISTPDGYVARQLYVNPAEGIVPGAQVTAGQVIGISQALGSRYPGITEHVHVDITRNGAPVNPTTLIP</sequence>
<evidence type="ECO:0000256" key="3">
    <source>
        <dbReference type="ARBA" id="ARBA00022833"/>
    </source>
</evidence>
<dbReference type="EMBL" id="CAADEY010000029">
    <property type="protein sequence ID" value="VFJ50505.1"/>
    <property type="molecule type" value="Genomic_DNA"/>
</dbReference>
<evidence type="ECO:0000256" key="6">
    <source>
        <dbReference type="SAM" id="MobiDB-lite"/>
    </source>
</evidence>
<comment type="similarity">
    <text evidence="5">Belongs to the LECT2/MIM-1 family.</text>
</comment>
<dbReference type="GO" id="GO:0046872">
    <property type="term" value="F:metal ion binding"/>
    <property type="evidence" value="ECO:0007669"/>
    <property type="project" value="UniProtKB-KW"/>
</dbReference>
<dbReference type="CDD" id="cd12797">
    <property type="entry name" value="M23_peptidase"/>
    <property type="match status" value="1"/>
</dbReference>